<feature type="compositionally biased region" description="Low complexity" evidence="1">
    <location>
        <begin position="429"/>
        <end position="440"/>
    </location>
</feature>
<keyword evidence="2" id="KW-1133">Transmembrane helix</keyword>
<proteinExistence type="predicted"/>
<feature type="region of interest" description="Disordered" evidence="1">
    <location>
        <begin position="419"/>
        <end position="478"/>
    </location>
</feature>
<feature type="signal peptide" evidence="3">
    <location>
        <begin position="1"/>
        <end position="22"/>
    </location>
</feature>
<evidence type="ECO:0000313" key="5">
    <source>
        <dbReference type="Proteomes" id="UP001381693"/>
    </source>
</evidence>
<evidence type="ECO:0000256" key="2">
    <source>
        <dbReference type="SAM" id="Phobius"/>
    </source>
</evidence>
<evidence type="ECO:0000313" key="4">
    <source>
        <dbReference type="EMBL" id="KAK7081660.1"/>
    </source>
</evidence>
<feature type="compositionally biased region" description="Polar residues" evidence="1">
    <location>
        <begin position="313"/>
        <end position="325"/>
    </location>
</feature>
<organism evidence="4 5">
    <name type="scientific">Halocaridina rubra</name>
    <name type="common">Hawaiian red shrimp</name>
    <dbReference type="NCBI Taxonomy" id="373956"/>
    <lineage>
        <taxon>Eukaryota</taxon>
        <taxon>Metazoa</taxon>
        <taxon>Ecdysozoa</taxon>
        <taxon>Arthropoda</taxon>
        <taxon>Crustacea</taxon>
        <taxon>Multicrustacea</taxon>
        <taxon>Malacostraca</taxon>
        <taxon>Eumalacostraca</taxon>
        <taxon>Eucarida</taxon>
        <taxon>Decapoda</taxon>
        <taxon>Pleocyemata</taxon>
        <taxon>Caridea</taxon>
        <taxon>Atyoidea</taxon>
        <taxon>Atyidae</taxon>
        <taxon>Halocaridina</taxon>
    </lineage>
</organism>
<feature type="compositionally biased region" description="Polar residues" evidence="1">
    <location>
        <begin position="419"/>
        <end position="428"/>
    </location>
</feature>
<keyword evidence="5" id="KW-1185">Reference proteome</keyword>
<feature type="region of interest" description="Disordered" evidence="1">
    <location>
        <begin position="313"/>
        <end position="386"/>
    </location>
</feature>
<evidence type="ECO:0000256" key="3">
    <source>
        <dbReference type="SAM" id="SignalP"/>
    </source>
</evidence>
<dbReference type="AlphaFoldDB" id="A0AAN8XBZ8"/>
<gene>
    <name evidence="4" type="ORF">SK128_023595</name>
</gene>
<sequence>MASVIMMTLLGLVVLTVRETEGFIGRTCLSNSSCSSDKDHLITRREVVEYCSDGICMCAPHVELRYRNNLEPQCHEFFYSLLMLSDGCKLGDPLSCSQNEECVKSVNAFSGFLKEEQCRCKQGYIRVGSDCREAHHQQLLESCHTPYSGPVFSCDLNKKSFCKSGKCICFESFYANMDSGRCEPMSSYIHNYSLEEYRVRPGEYCTEDQHCIYGLHCREFLCSCPEECPYREEEEICDCGPSPTADKYGPAFVGLFLGLIVLSCWFMKIRKTIKTFKKKRNGAFDDLETVPQDSAAGNNYDLSPVDSVANNATNPSSALVVPTSSEDGKHSPLPFPGESTKSLPTQYEGDFPNPSPKIPQSFPFGISVPQPSYSEKPVDNTLGPYFDNSPSVEASAPSISSEGALSAPSSYNFSPTFLSSNSAGPTTSANPYPLNPAYNPSETNSSLPYPIQPYGVTPEIKPGQEKDEPPPPYNFLYP</sequence>
<evidence type="ECO:0008006" key="6">
    <source>
        <dbReference type="Google" id="ProtNLM"/>
    </source>
</evidence>
<feature type="transmembrane region" description="Helical" evidence="2">
    <location>
        <begin position="248"/>
        <end position="269"/>
    </location>
</feature>
<keyword evidence="3" id="KW-0732">Signal</keyword>
<keyword evidence="2" id="KW-0472">Membrane</keyword>
<evidence type="ECO:0000256" key="1">
    <source>
        <dbReference type="SAM" id="MobiDB-lite"/>
    </source>
</evidence>
<name>A0AAN8XBZ8_HALRR</name>
<protein>
    <recommendedName>
        <fullName evidence="6">EB domain-containing protein</fullName>
    </recommendedName>
</protein>
<accession>A0AAN8XBZ8</accession>
<comment type="caution">
    <text evidence="4">The sequence shown here is derived from an EMBL/GenBank/DDBJ whole genome shotgun (WGS) entry which is preliminary data.</text>
</comment>
<feature type="chain" id="PRO_5042918058" description="EB domain-containing protein" evidence="3">
    <location>
        <begin position="23"/>
        <end position="478"/>
    </location>
</feature>
<dbReference type="Proteomes" id="UP001381693">
    <property type="component" value="Unassembled WGS sequence"/>
</dbReference>
<reference evidence="4 5" key="1">
    <citation type="submission" date="2023-11" db="EMBL/GenBank/DDBJ databases">
        <title>Halocaridina rubra genome assembly.</title>
        <authorList>
            <person name="Smith C."/>
        </authorList>
    </citation>
    <scope>NUCLEOTIDE SEQUENCE [LARGE SCALE GENOMIC DNA]</scope>
    <source>
        <strain evidence="4">EP-1</strain>
        <tissue evidence="4">Whole</tissue>
    </source>
</reference>
<dbReference type="EMBL" id="JAXCGZ010004572">
    <property type="protein sequence ID" value="KAK7081660.1"/>
    <property type="molecule type" value="Genomic_DNA"/>
</dbReference>
<keyword evidence="2" id="KW-0812">Transmembrane</keyword>